<dbReference type="SUPFAM" id="SSF55874">
    <property type="entry name" value="ATPase domain of HSP90 chaperone/DNA topoisomerase II/histidine kinase"/>
    <property type="match status" value="1"/>
</dbReference>
<dbReference type="GO" id="GO:0016036">
    <property type="term" value="P:cellular response to phosphate starvation"/>
    <property type="evidence" value="ECO:0007669"/>
    <property type="project" value="TreeGrafter"/>
</dbReference>
<dbReference type="EMBL" id="PIPI01000002">
    <property type="protein sequence ID" value="RUO20647.1"/>
    <property type="molecule type" value="Genomic_DNA"/>
</dbReference>
<comment type="caution">
    <text evidence="11">The sequence shown here is derived from an EMBL/GenBank/DDBJ whole genome shotgun (WGS) entry which is preliminary data.</text>
</comment>
<evidence type="ECO:0000256" key="7">
    <source>
        <dbReference type="ARBA" id="ARBA00023012"/>
    </source>
</evidence>
<dbReference type="PROSITE" id="PS50109">
    <property type="entry name" value="HIS_KIN"/>
    <property type="match status" value="1"/>
</dbReference>
<keyword evidence="8" id="KW-0812">Transmembrane</keyword>
<dbReference type="CDD" id="cd00082">
    <property type="entry name" value="HisKA"/>
    <property type="match status" value="1"/>
</dbReference>
<dbReference type="InterPro" id="IPR004358">
    <property type="entry name" value="Sig_transdc_His_kin-like_C"/>
</dbReference>
<dbReference type="EC" id="2.7.13.3" evidence="3"/>
<reference evidence="11 12" key="1">
    <citation type="journal article" date="2011" name="Front. Microbiol.">
        <title>Genomic signatures of strain selection and enhancement in Bacillus atrophaeus var. globigii, a historical biowarfare simulant.</title>
        <authorList>
            <person name="Gibbons H.S."/>
            <person name="Broomall S.M."/>
            <person name="McNew L.A."/>
            <person name="Daligault H."/>
            <person name="Chapman C."/>
            <person name="Bruce D."/>
            <person name="Karavis M."/>
            <person name="Krepps M."/>
            <person name="McGregor P.A."/>
            <person name="Hong C."/>
            <person name="Park K.H."/>
            <person name="Akmal A."/>
            <person name="Feldman A."/>
            <person name="Lin J.S."/>
            <person name="Chang W.E."/>
            <person name="Higgs B.W."/>
            <person name="Demirev P."/>
            <person name="Lindquist J."/>
            <person name="Liem A."/>
            <person name="Fochler E."/>
            <person name="Read T.D."/>
            <person name="Tapia R."/>
            <person name="Johnson S."/>
            <person name="Bishop-Lilly K.A."/>
            <person name="Detter C."/>
            <person name="Han C."/>
            <person name="Sozhamannan S."/>
            <person name="Rosenzweig C.N."/>
            <person name="Skowronski E.W."/>
        </authorList>
    </citation>
    <scope>NUCLEOTIDE SEQUENCE [LARGE SCALE GENOMIC DNA]</scope>
    <source>
        <strain evidence="11 12">AK5</strain>
    </source>
</reference>
<dbReference type="InterPro" id="IPR003661">
    <property type="entry name" value="HisK_dim/P_dom"/>
</dbReference>
<name>A0A432VVM3_9GAMM</name>
<dbReference type="SMART" id="SM00388">
    <property type="entry name" value="HisKA"/>
    <property type="match status" value="1"/>
</dbReference>
<dbReference type="GO" id="GO:0005886">
    <property type="term" value="C:plasma membrane"/>
    <property type="evidence" value="ECO:0007669"/>
    <property type="project" value="TreeGrafter"/>
</dbReference>
<evidence type="ECO:0000313" key="12">
    <source>
        <dbReference type="Proteomes" id="UP000288212"/>
    </source>
</evidence>
<keyword evidence="7" id="KW-0902">Two-component regulatory system</keyword>
<dbReference type="SMART" id="SM00387">
    <property type="entry name" value="HATPase_c"/>
    <property type="match status" value="1"/>
</dbReference>
<evidence type="ECO:0000313" key="11">
    <source>
        <dbReference type="EMBL" id="RUO20647.1"/>
    </source>
</evidence>
<keyword evidence="5" id="KW-0808">Transferase</keyword>
<dbReference type="RefSeq" id="WP_126791757.1">
    <property type="nucleotide sequence ID" value="NZ_PIPI01000002.1"/>
</dbReference>
<feature type="domain" description="Histidine kinase" evidence="9">
    <location>
        <begin position="253"/>
        <end position="469"/>
    </location>
</feature>
<sequence length="470" mass="52498">MLRRLSTQQQLFLAIAGTGVFLVIVVLLGVRSYFLQNFSDYLAEQEQRRLQQVAVVLSEYYETIHRQMPARVRAEFSERELWRQVIQTIQRDSVINPERVNLDPELSFSALTLETVSGERIFGPDIREPVSVLVLAEGQIIATLSTELPTSQMQPLDEVFREQQMQSLLWAGALALLVGALVAWLIASQLRARLALLKRTTQEIAAGNYSSELSPRLLGSEQRDDIAELARALQSMATTLNNTEQQRRAFMADIAHELRTPLTVLKGELEAVEDGIREPDRVLCARLQQQTEQLTRLVADIDTLAQAQAGGMSYQRRSLAIRAWLEQQIAQFQPLAQQQQLELRFTATAAAEITVFADSARLQQALQNLLQNSLRYTQAPGVIQVTLTTSGTAVLIEVEDSAPGVATEHLEHLFERFYRTESHRQRSTGGSGLGLAISRQILQAHQGDIRAEPSALGGLKVTISLPRERS</sequence>
<evidence type="ECO:0000256" key="3">
    <source>
        <dbReference type="ARBA" id="ARBA00012438"/>
    </source>
</evidence>
<evidence type="ECO:0000256" key="1">
    <source>
        <dbReference type="ARBA" id="ARBA00000085"/>
    </source>
</evidence>
<dbReference type="InterPro" id="IPR050351">
    <property type="entry name" value="BphY/WalK/GraS-like"/>
</dbReference>
<comment type="subcellular location">
    <subcellularLocation>
        <location evidence="2">Membrane</location>
    </subcellularLocation>
</comment>
<dbReference type="Pfam" id="PF00512">
    <property type="entry name" value="HisKA"/>
    <property type="match status" value="1"/>
</dbReference>
<evidence type="ECO:0000259" key="9">
    <source>
        <dbReference type="PROSITE" id="PS50109"/>
    </source>
</evidence>
<dbReference type="OrthoDB" id="9804645at2"/>
<dbReference type="Pfam" id="PF00672">
    <property type="entry name" value="HAMP"/>
    <property type="match status" value="1"/>
</dbReference>
<feature type="domain" description="HAMP" evidence="10">
    <location>
        <begin position="188"/>
        <end position="245"/>
    </location>
</feature>
<dbReference type="Pfam" id="PF02518">
    <property type="entry name" value="HATPase_c"/>
    <property type="match status" value="1"/>
</dbReference>
<gene>
    <name evidence="11" type="ORF">CWE06_04875</name>
</gene>
<organism evidence="11 12">
    <name type="scientific">Aliidiomarina haloalkalitolerans</name>
    <dbReference type="NCBI Taxonomy" id="859059"/>
    <lineage>
        <taxon>Bacteria</taxon>
        <taxon>Pseudomonadati</taxon>
        <taxon>Pseudomonadota</taxon>
        <taxon>Gammaproteobacteria</taxon>
        <taxon>Alteromonadales</taxon>
        <taxon>Idiomarinaceae</taxon>
        <taxon>Aliidiomarina</taxon>
    </lineage>
</organism>
<dbReference type="PRINTS" id="PR00344">
    <property type="entry name" value="BCTRLSENSOR"/>
</dbReference>
<dbReference type="FunFam" id="3.30.565.10:FF:000006">
    <property type="entry name" value="Sensor histidine kinase WalK"/>
    <property type="match status" value="1"/>
</dbReference>
<dbReference type="SUPFAM" id="SSF47384">
    <property type="entry name" value="Homodimeric domain of signal transducing histidine kinase"/>
    <property type="match status" value="1"/>
</dbReference>
<evidence type="ECO:0000256" key="6">
    <source>
        <dbReference type="ARBA" id="ARBA00022777"/>
    </source>
</evidence>
<protein>
    <recommendedName>
        <fullName evidence="3">histidine kinase</fullName>
        <ecNumber evidence="3">2.7.13.3</ecNumber>
    </recommendedName>
</protein>
<evidence type="ECO:0000256" key="8">
    <source>
        <dbReference type="SAM" id="Phobius"/>
    </source>
</evidence>
<proteinExistence type="predicted"/>
<dbReference type="InterPro" id="IPR003594">
    <property type="entry name" value="HATPase_dom"/>
</dbReference>
<dbReference type="PANTHER" id="PTHR45453:SF1">
    <property type="entry name" value="PHOSPHATE REGULON SENSOR PROTEIN PHOR"/>
    <property type="match status" value="1"/>
</dbReference>
<comment type="catalytic activity">
    <reaction evidence="1">
        <text>ATP + protein L-histidine = ADP + protein N-phospho-L-histidine.</text>
        <dbReference type="EC" id="2.7.13.3"/>
    </reaction>
</comment>
<dbReference type="InterPro" id="IPR036097">
    <property type="entry name" value="HisK_dim/P_sf"/>
</dbReference>
<keyword evidence="12" id="KW-1185">Reference proteome</keyword>
<feature type="transmembrane region" description="Helical" evidence="8">
    <location>
        <begin position="168"/>
        <end position="187"/>
    </location>
</feature>
<dbReference type="CDD" id="cd06225">
    <property type="entry name" value="HAMP"/>
    <property type="match status" value="1"/>
</dbReference>
<dbReference type="Gene3D" id="1.10.287.130">
    <property type="match status" value="1"/>
</dbReference>
<evidence type="ECO:0000259" key="10">
    <source>
        <dbReference type="PROSITE" id="PS50885"/>
    </source>
</evidence>
<dbReference type="AlphaFoldDB" id="A0A432VVM3"/>
<dbReference type="InterPro" id="IPR036890">
    <property type="entry name" value="HATPase_C_sf"/>
</dbReference>
<keyword evidence="4" id="KW-0597">Phosphoprotein</keyword>
<dbReference type="Gene3D" id="3.30.565.10">
    <property type="entry name" value="Histidine kinase-like ATPase, C-terminal domain"/>
    <property type="match status" value="1"/>
</dbReference>
<keyword evidence="8" id="KW-0472">Membrane</keyword>
<evidence type="ECO:0000256" key="5">
    <source>
        <dbReference type="ARBA" id="ARBA00022679"/>
    </source>
</evidence>
<dbReference type="PANTHER" id="PTHR45453">
    <property type="entry name" value="PHOSPHATE REGULON SENSOR PROTEIN PHOR"/>
    <property type="match status" value="1"/>
</dbReference>
<dbReference type="InterPro" id="IPR005467">
    <property type="entry name" value="His_kinase_dom"/>
</dbReference>
<dbReference type="GO" id="GO:0000155">
    <property type="term" value="F:phosphorelay sensor kinase activity"/>
    <property type="evidence" value="ECO:0007669"/>
    <property type="project" value="InterPro"/>
</dbReference>
<evidence type="ECO:0000256" key="2">
    <source>
        <dbReference type="ARBA" id="ARBA00004370"/>
    </source>
</evidence>
<feature type="transmembrane region" description="Helical" evidence="8">
    <location>
        <begin position="12"/>
        <end position="34"/>
    </location>
</feature>
<dbReference type="Proteomes" id="UP000288212">
    <property type="component" value="Unassembled WGS sequence"/>
</dbReference>
<keyword evidence="6" id="KW-0418">Kinase</keyword>
<evidence type="ECO:0000256" key="4">
    <source>
        <dbReference type="ARBA" id="ARBA00022553"/>
    </source>
</evidence>
<dbReference type="InterPro" id="IPR003660">
    <property type="entry name" value="HAMP_dom"/>
</dbReference>
<dbReference type="GO" id="GO:0004721">
    <property type="term" value="F:phosphoprotein phosphatase activity"/>
    <property type="evidence" value="ECO:0007669"/>
    <property type="project" value="TreeGrafter"/>
</dbReference>
<dbReference type="PROSITE" id="PS50885">
    <property type="entry name" value="HAMP"/>
    <property type="match status" value="1"/>
</dbReference>
<keyword evidence="8" id="KW-1133">Transmembrane helix</keyword>
<accession>A0A432VVM3</accession>
<dbReference type="SMART" id="SM00304">
    <property type="entry name" value="HAMP"/>
    <property type="match status" value="1"/>
</dbReference>
<dbReference type="Gene3D" id="6.10.340.10">
    <property type="match status" value="1"/>
</dbReference>